<organism evidence="2">
    <name type="scientific">Arion vulgaris</name>
    <dbReference type="NCBI Taxonomy" id="1028688"/>
    <lineage>
        <taxon>Eukaryota</taxon>
        <taxon>Metazoa</taxon>
        <taxon>Spiralia</taxon>
        <taxon>Lophotrochozoa</taxon>
        <taxon>Mollusca</taxon>
        <taxon>Gastropoda</taxon>
        <taxon>Heterobranchia</taxon>
        <taxon>Euthyneura</taxon>
        <taxon>Panpulmonata</taxon>
        <taxon>Eupulmonata</taxon>
        <taxon>Stylommatophora</taxon>
        <taxon>Helicina</taxon>
        <taxon>Arionoidea</taxon>
        <taxon>Arionidae</taxon>
        <taxon>Arion</taxon>
    </lineage>
</organism>
<feature type="region of interest" description="Disordered" evidence="1">
    <location>
        <begin position="27"/>
        <end position="109"/>
    </location>
</feature>
<feature type="compositionally biased region" description="Low complexity" evidence="1">
    <location>
        <begin position="93"/>
        <end position="107"/>
    </location>
</feature>
<feature type="compositionally biased region" description="Low complexity" evidence="1">
    <location>
        <begin position="35"/>
        <end position="61"/>
    </location>
</feature>
<feature type="non-terminal residue" evidence="2">
    <location>
        <position position="131"/>
    </location>
</feature>
<accession>A0A0B6YF92</accession>
<dbReference type="EMBL" id="HACG01008007">
    <property type="protein sequence ID" value="CEK54872.1"/>
    <property type="molecule type" value="Transcribed_RNA"/>
</dbReference>
<reference evidence="2" key="1">
    <citation type="submission" date="2014-12" db="EMBL/GenBank/DDBJ databases">
        <title>Insight into the proteome of Arion vulgaris.</title>
        <authorList>
            <person name="Aradska J."/>
            <person name="Bulat T."/>
            <person name="Smidak R."/>
            <person name="Sarate P."/>
            <person name="Gangsoo J."/>
            <person name="Sialana F."/>
            <person name="Bilban M."/>
            <person name="Lubec G."/>
        </authorList>
    </citation>
    <scope>NUCLEOTIDE SEQUENCE</scope>
    <source>
        <tissue evidence="2">Skin</tissue>
    </source>
</reference>
<feature type="compositionally biased region" description="Basic residues" evidence="1">
    <location>
        <begin position="69"/>
        <end position="88"/>
    </location>
</feature>
<dbReference type="AlphaFoldDB" id="A0A0B6YF92"/>
<sequence>FSSASFQNNIEDSYIWSPNLYQNSQSLDRKVTVQRAPSRNSAASSSSSSSHASSRSKIARSQTLERNIRRQQHHGHQHKHLYIKHTPKRDHSVASSSPKSVTSVISSDSKDFPASQLYVVVPPQSYSTRVP</sequence>
<proteinExistence type="predicted"/>
<evidence type="ECO:0000313" key="2">
    <source>
        <dbReference type="EMBL" id="CEK54872.1"/>
    </source>
</evidence>
<gene>
    <name evidence="2" type="primary">ORF23826</name>
</gene>
<name>A0A0B6YF92_9EUPU</name>
<evidence type="ECO:0000256" key="1">
    <source>
        <dbReference type="SAM" id="MobiDB-lite"/>
    </source>
</evidence>
<protein>
    <submittedName>
        <fullName evidence="2">Uncharacterized protein</fullName>
    </submittedName>
</protein>
<feature type="non-terminal residue" evidence="2">
    <location>
        <position position="1"/>
    </location>
</feature>